<dbReference type="Pfam" id="PF14813">
    <property type="entry name" value="NADH_B2"/>
    <property type="match status" value="1"/>
</dbReference>
<evidence type="ECO:0000256" key="14">
    <source>
        <dbReference type="ARBA" id="ARBA00031736"/>
    </source>
</evidence>
<dbReference type="GeneID" id="118406758"/>
<evidence type="ECO:0000313" key="16">
    <source>
        <dbReference type="RefSeq" id="XP_035662960.1"/>
    </source>
</evidence>
<gene>
    <name evidence="16" type="primary">LOC118406758</name>
</gene>
<dbReference type="PANTHER" id="PTHR15223">
    <property type="entry name" value="NADH-UBIQUINONE OXIDOREDUCTASE AGGG SUBUNIT"/>
    <property type="match status" value="1"/>
</dbReference>
<keyword evidence="9" id="KW-0809">Transit peptide</keyword>
<evidence type="ECO:0000313" key="15">
    <source>
        <dbReference type="Proteomes" id="UP000001554"/>
    </source>
</evidence>
<evidence type="ECO:0000256" key="6">
    <source>
        <dbReference type="ARBA" id="ARBA00022448"/>
    </source>
</evidence>
<dbReference type="InterPro" id="IPR026627">
    <property type="entry name" value="NDUFB2_animal"/>
</dbReference>
<keyword evidence="10" id="KW-0249">Electron transport</keyword>
<evidence type="ECO:0000256" key="4">
    <source>
        <dbReference type="ARBA" id="ARBA00011533"/>
    </source>
</evidence>
<keyword evidence="11" id="KW-0496">Mitochondrion</keyword>
<comment type="function">
    <text evidence="1">Accessory subunit of the mitochondrial membrane respiratory chain NADH dehydrogenase (Complex I), that is believed not to be involved in catalysis. Complex I functions in the transfer of electrons from NADH to the respiratory chain. The immediate electron acceptor for the enzyme is believed to be ubiquinone.</text>
</comment>
<sequence>MLRPAILRLGQASMLATRAPFKSQVRHLEFPYRGMITARPGLQRRADALMGFFWFWILWHTWHSPEDILGHFPWPRAEEWSDEELGIPPLDEDD</sequence>
<evidence type="ECO:0000256" key="2">
    <source>
        <dbReference type="ARBA" id="ARBA00004443"/>
    </source>
</evidence>
<dbReference type="KEGG" id="bfo:118406758"/>
<evidence type="ECO:0000256" key="8">
    <source>
        <dbReference type="ARBA" id="ARBA00022792"/>
    </source>
</evidence>
<keyword evidence="8" id="KW-0999">Mitochondrion inner membrane</keyword>
<dbReference type="GO" id="GO:0045271">
    <property type="term" value="C:respiratory chain complex I"/>
    <property type="evidence" value="ECO:0007669"/>
    <property type="project" value="InterPro"/>
</dbReference>
<evidence type="ECO:0000256" key="11">
    <source>
        <dbReference type="ARBA" id="ARBA00023128"/>
    </source>
</evidence>
<dbReference type="PANTHER" id="PTHR15223:SF1">
    <property type="entry name" value="NADH DEHYDROGENASE [UBIQUINONE] 1 BETA SUBCOMPLEX SUBUNIT 2, MITOCHONDRIAL"/>
    <property type="match status" value="1"/>
</dbReference>
<dbReference type="RefSeq" id="XP_035662960.1">
    <property type="nucleotide sequence ID" value="XM_035807067.1"/>
</dbReference>
<reference evidence="15" key="1">
    <citation type="journal article" date="2020" name="Nat. Ecol. Evol.">
        <title>Deeply conserved synteny resolves early events in vertebrate evolution.</title>
        <authorList>
            <person name="Simakov O."/>
            <person name="Marletaz F."/>
            <person name="Yue J.X."/>
            <person name="O'Connell B."/>
            <person name="Jenkins J."/>
            <person name="Brandt A."/>
            <person name="Calef R."/>
            <person name="Tung C.H."/>
            <person name="Huang T.K."/>
            <person name="Schmutz J."/>
            <person name="Satoh N."/>
            <person name="Yu J.K."/>
            <person name="Putnam N.H."/>
            <person name="Green R.E."/>
            <person name="Rokhsar D.S."/>
        </authorList>
    </citation>
    <scope>NUCLEOTIDE SEQUENCE [LARGE SCALE GENOMIC DNA]</scope>
    <source>
        <strain evidence="15">S238N-H82</strain>
    </source>
</reference>
<evidence type="ECO:0000256" key="13">
    <source>
        <dbReference type="ARBA" id="ARBA00031368"/>
    </source>
</evidence>
<keyword evidence="15" id="KW-1185">Reference proteome</keyword>
<dbReference type="GO" id="GO:0005743">
    <property type="term" value="C:mitochondrial inner membrane"/>
    <property type="evidence" value="ECO:0007669"/>
    <property type="project" value="UniProtKB-SubCell"/>
</dbReference>
<organism evidence="15 16">
    <name type="scientific">Branchiostoma floridae</name>
    <name type="common">Florida lancelet</name>
    <name type="synonym">Amphioxus</name>
    <dbReference type="NCBI Taxonomy" id="7739"/>
    <lineage>
        <taxon>Eukaryota</taxon>
        <taxon>Metazoa</taxon>
        <taxon>Chordata</taxon>
        <taxon>Cephalochordata</taxon>
        <taxon>Leptocardii</taxon>
        <taxon>Amphioxiformes</taxon>
        <taxon>Branchiostomatidae</taxon>
        <taxon>Branchiostoma</taxon>
    </lineage>
</organism>
<reference evidence="16" key="2">
    <citation type="submission" date="2025-08" db="UniProtKB">
        <authorList>
            <consortium name="RefSeq"/>
        </authorList>
    </citation>
    <scope>IDENTIFICATION</scope>
    <source>
        <strain evidence="16">S238N-H82</strain>
        <tissue evidence="16">Testes</tissue>
    </source>
</reference>
<comment type="subunit">
    <text evidence="4">Complex I is composed of 45 different subunits.</text>
</comment>
<keyword evidence="12" id="KW-0472">Membrane</keyword>
<dbReference type="Proteomes" id="UP000001554">
    <property type="component" value="Chromosome 19"/>
</dbReference>
<keyword evidence="6" id="KW-0813">Transport</keyword>
<evidence type="ECO:0000256" key="7">
    <source>
        <dbReference type="ARBA" id="ARBA00022660"/>
    </source>
</evidence>
<dbReference type="OrthoDB" id="6241903at2759"/>
<dbReference type="AlphaFoldDB" id="A0A9J7HR66"/>
<comment type="similarity">
    <text evidence="3">Belongs to the complex I NDUFB2 subunit family.</text>
</comment>
<evidence type="ECO:0000256" key="9">
    <source>
        <dbReference type="ARBA" id="ARBA00022946"/>
    </source>
</evidence>
<protein>
    <recommendedName>
        <fullName evidence="5">NADH dehydrogenase [ubiquinone] 1 beta subcomplex subunit 2, mitochondrial</fullName>
    </recommendedName>
    <alternativeName>
        <fullName evidence="13">Complex I-AGGG</fullName>
    </alternativeName>
    <alternativeName>
        <fullName evidence="14">NADH-ubiquinone oxidoreductase AGGG subunit</fullName>
    </alternativeName>
</protein>
<accession>A0A9J7HR66</accession>
<proteinExistence type="inferred from homology"/>
<evidence type="ECO:0000256" key="10">
    <source>
        <dbReference type="ARBA" id="ARBA00022982"/>
    </source>
</evidence>
<name>A0A9J7HR66_BRAFL</name>
<evidence type="ECO:0000256" key="12">
    <source>
        <dbReference type="ARBA" id="ARBA00023136"/>
    </source>
</evidence>
<comment type="subcellular location">
    <subcellularLocation>
        <location evidence="2">Mitochondrion inner membrane</location>
        <topology evidence="2">Peripheral membrane protein</topology>
        <orientation evidence="2">Matrix side</orientation>
    </subcellularLocation>
</comment>
<evidence type="ECO:0000256" key="1">
    <source>
        <dbReference type="ARBA" id="ARBA00003195"/>
    </source>
</evidence>
<evidence type="ECO:0000256" key="3">
    <source>
        <dbReference type="ARBA" id="ARBA00005923"/>
    </source>
</evidence>
<keyword evidence="7" id="KW-0679">Respiratory chain</keyword>
<evidence type="ECO:0000256" key="5">
    <source>
        <dbReference type="ARBA" id="ARBA00014585"/>
    </source>
</evidence>